<dbReference type="EMBL" id="BHXQ01000007">
    <property type="protein sequence ID" value="GCC53230.1"/>
    <property type="molecule type" value="Genomic_DNA"/>
</dbReference>
<dbReference type="PROSITE" id="PS51184">
    <property type="entry name" value="JMJC"/>
    <property type="match status" value="1"/>
</dbReference>
<dbReference type="InterPro" id="IPR003347">
    <property type="entry name" value="JmjC_dom"/>
</dbReference>
<dbReference type="RefSeq" id="WP_127123883.1">
    <property type="nucleotide sequence ID" value="NZ_BHXQ01000007.1"/>
</dbReference>
<comment type="caution">
    <text evidence="2">The sequence shown here is derived from an EMBL/GenBank/DDBJ whole genome shotgun (WGS) entry which is preliminary data.</text>
</comment>
<dbReference type="SMART" id="SM00558">
    <property type="entry name" value="JmjC"/>
    <property type="match status" value="1"/>
</dbReference>
<dbReference type="OrthoDB" id="2942327at2"/>
<dbReference type="AlphaFoldDB" id="A0A401UED7"/>
<dbReference type="Proteomes" id="UP000288227">
    <property type="component" value="Unassembled WGS sequence"/>
</dbReference>
<evidence type="ECO:0000259" key="1">
    <source>
        <dbReference type="PROSITE" id="PS51184"/>
    </source>
</evidence>
<name>A0A401UED7_9BACT</name>
<dbReference type="SUPFAM" id="SSF51197">
    <property type="entry name" value="Clavaminate synthase-like"/>
    <property type="match status" value="1"/>
</dbReference>
<feature type="domain" description="JmjC" evidence="1">
    <location>
        <begin position="103"/>
        <end position="257"/>
    </location>
</feature>
<evidence type="ECO:0000313" key="3">
    <source>
        <dbReference type="Proteomes" id="UP000288227"/>
    </source>
</evidence>
<dbReference type="PANTHER" id="PTHR12480">
    <property type="entry name" value="ARGININE DEMETHYLASE AND LYSYL-HYDROXYLASE JMJD"/>
    <property type="match status" value="1"/>
</dbReference>
<reference evidence="2 3" key="1">
    <citation type="submission" date="2018-11" db="EMBL/GenBank/DDBJ databases">
        <title>Chryseotalea sanarue gen. nov., sp., nov., a member of the family Cytophagaceae, isolated from a brackish lake in Hamamatsu Japan.</title>
        <authorList>
            <person name="Maejima Y."/>
            <person name="Iino T."/>
            <person name="Muraguchi Y."/>
            <person name="Fukuda K."/>
            <person name="Ohkuma M."/>
            <person name="Moriuchi R."/>
            <person name="Dohra H."/>
            <person name="Kimbara K."/>
            <person name="Shintani M."/>
        </authorList>
    </citation>
    <scope>NUCLEOTIDE SEQUENCE [LARGE SCALE GENOMIC DNA]</scope>
    <source>
        <strain evidence="2 3">Ys</strain>
    </source>
</reference>
<dbReference type="InterPro" id="IPR050910">
    <property type="entry name" value="JMJD6_ArgDemeth/LysHydrox"/>
</dbReference>
<accession>A0A401UED7</accession>
<gene>
    <name evidence="2" type="ORF">SanaruYs_34730</name>
</gene>
<evidence type="ECO:0000313" key="2">
    <source>
        <dbReference type="EMBL" id="GCC53230.1"/>
    </source>
</evidence>
<dbReference type="Gene3D" id="2.60.120.650">
    <property type="entry name" value="Cupin"/>
    <property type="match status" value="1"/>
</dbReference>
<sequence>MINNYLNKLLNESYSDRVRVSNLFNKNDLGKEPIVFTDVMKTWPSYPKWNFKYLSDNYGKHQILADRVNEGRHQFIETTFSNFITYMINEEEANPYYGKSALHLSNGMKHDYFTGSYFVCWYREWYRERENEVRKLNMSNLYLGPRNAKSPLHIDIWGTSFWNALFVGKKLWVFFNPNDEKCLYNGKVDPFDPDLNLYPLFEGVKPIIHVQQPGELIYCPGNIWHAIYVLEPSLALSENFINEENYLNVLNTFKEFGYTNAYQKMLAIVDSFKSK</sequence>
<proteinExistence type="predicted"/>
<organism evidence="2 3">
    <name type="scientific">Chryseotalea sanaruensis</name>
    <dbReference type="NCBI Taxonomy" id="2482724"/>
    <lineage>
        <taxon>Bacteria</taxon>
        <taxon>Pseudomonadati</taxon>
        <taxon>Bacteroidota</taxon>
        <taxon>Cytophagia</taxon>
        <taxon>Cytophagales</taxon>
        <taxon>Chryseotaleaceae</taxon>
        <taxon>Chryseotalea</taxon>
    </lineage>
</organism>
<dbReference type="InterPro" id="IPR041667">
    <property type="entry name" value="Cupin_8"/>
</dbReference>
<dbReference type="Pfam" id="PF13621">
    <property type="entry name" value="Cupin_8"/>
    <property type="match status" value="1"/>
</dbReference>
<keyword evidence="3" id="KW-1185">Reference proteome</keyword>
<protein>
    <recommendedName>
        <fullName evidence="1">JmjC domain-containing protein</fullName>
    </recommendedName>
</protein>